<evidence type="ECO:0000313" key="3">
    <source>
        <dbReference type="Proteomes" id="UP000233556"/>
    </source>
</evidence>
<proteinExistence type="predicted"/>
<protein>
    <submittedName>
        <fullName evidence="2">Uncharacterized protein</fullName>
    </submittedName>
</protein>
<gene>
    <name evidence="2" type="ORF">llap_8488</name>
</gene>
<dbReference type="OrthoDB" id="9118931at2759"/>
<dbReference type="EMBL" id="KZ506147">
    <property type="protein sequence ID" value="PKU41203.1"/>
    <property type="molecule type" value="Genomic_DNA"/>
</dbReference>
<sequence length="97" mass="10768">MEQVETVEALHQIGQLGPLKEKVAQKEATKLDHSELEKLRLLLLEEDEENINLRARVSSLRGRDRDLQAEKGKIRQLEDALGKPGVAGGDQKEDGGT</sequence>
<evidence type="ECO:0000313" key="2">
    <source>
        <dbReference type="EMBL" id="PKU41203.1"/>
    </source>
</evidence>
<organism evidence="2 3">
    <name type="scientific">Limosa lapponica baueri</name>
    <dbReference type="NCBI Taxonomy" id="1758121"/>
    <lineage>
        <taxon>Eukaryota</taxon>
        <taxon>Metazoa</taxon>
        <taxon>Chordata</taxon>
        <taxon>Craniata</taxon>
        <taxon>Vertebrata</taxon>
        <taxon>Euteleostomi</taxon>
        <taxon>Archelosauria</taxon>
        <taxon>Archosauria</taxon>
        <taxon>Dinosauria</taxon>
        <taxon>Saurischia</taxon>
        <taxon>Theropoda</taxon>
        <taxon>Coelurosauria</taxon>
        <taxon>Aves</taxon>
        <taxon>Neognathae</taxon>
        <taxon>Neoaves</taxon>
        <taxon>Charadriiformes</taxon>
        <taxon>Scolopacidae</taxon>
        <taxon>Limosa</taxon>
    </lineage>
</organism>
<dbReference type="AlphaFoldDB" id="A0A2I0U5E6"/>
<name>A0A2I0U5E6_LIMLA</name>
<dbReference type="Proteomes" id="UP000233556">
    <property type="component" value="Unassembled WGS sequence"/>
</dbReference>
<accession>A0A2I0U5E6</accession>
<reference evidence="3" key="2">
    <citation type="submission" date="2017-12" db="EMBL/GenBank/DDBJ databases">
        <title>Genome sequence of the Bar-tailed Godwit (Limosa lapponica baueri).</title>
        <authorList>
            <person name="Lima N.C.B."/>
            <person name="Parody-Merino A.M."/>
            <person name="Battley P.F."/>
            <person name="Fidler A.E."/>
            <person name="Prosdocimi F."/>
        </authorList>
    </citation>
    <scope>NUCLEOTIDE SEQUENCE [LARGE SCALE GENOMIC DNA]</scope>
</reference>
<evidence type="ECO:0000256" key="1">
    <source>
        <dbReference type="SAM" id="MobiDB-lite"/>
    </source>
</evidence>
<feature type="compositionally biased region" description="Basic and acidic residues" evidence="1">
    <location>
        <begin position="71"/>
        <end position="81"/>
    </location>
</feature>
<feature type="region of interest" description="Disordered" evidence="1">
    <location>
        <begin position="71"/>
        <end position="97"/>
    </location>
</feature>
<reference evidence="3" key="1">
    <citation type="submission" date="2017-11" db="EMBL/GenBank/DDBJ databases">
        <authorList>
            <person name="Lima N.C."/>
            <person name="Parody-Merino A.M."/>
            <person name="Battley P.F."/>
            <person name="Fidler A.E."/>
            <person name="Prosdocimi F."/>
        </authorList>
    </citation>
    <scope>NUCLEOTIDE SEQUENCE [LARGE SCALE GENOMIC DNA]</scope>
</reference>
<keyword evidence="3" id="KW-1185">Reference proteome</keyword>